<evidence type="ECO:0000256" key="15">
    <source>
        <dbReference type="ARBA" id="ARBA00039316"/>
    </source>
</evidence>
<dbReference type="Gene3D" id="1.20.1580.10">
    <property type="entry name" value="ABC transporter ATPase like domain"/>
    <property type="match status" value="2"/>
</dbReference>
<dbReference type="InterPro" id="IPR003439">
    <property type="entry name" value="ABC_transporter-like_ATP-bd"/>
</dbReference>
<keyword evidence="7" id="KW-0228">DNA excision</keyword>
<keyword evidence="19" id="KW-1185">Reference proteome</keyword>
<dbReference type="InterPro" id="IPR041552">
    <property type="entry name" value="UvrA_DNA-bd"/>
</dbReference>
<gene>
    <name evidence="18" type="ordered locus">Hipma_1579</name>
</gene>
<dbReference type="PROSITE" id="PS00211">
    <property type="entry name" value="ABC_TRANSPORTER_1"/>
    <property type="match status" value="2"/>
</dbReference>
<comment type="similarity">
    <text evidence="14">Belongs to the ABC transporter superfamily. UvrA family.</text>
</comment>
<dbReference type="PANTHER" id="PTHR43152">
    <property type="entry name" value="UVRABC SYSTEM PROTEIN A"/>
    <property type="match status" value="1"/>
</dbReference>
<dbReference type="GO" id="GO:0009380">
    <property type="term" value="C:excinuclease repair complex"/>
    <property type="evidence" value="ECO:0007669"/>
    <property type="project" value="InterPro"/>
</dbReference>
<dbReference type="OrthoDB" id="9809851at2"/>
<dbReference type="HOGENOM" id="CLU_001370_0_2_7"/>
<keyword evidence="3" id="KW-0479">Metal-binding</keyword>
<dbReference type="GO" id="GO:0005737">
    <property type="term" value="C:cytoplasm"/>
    <property type="evidence" value="ECO:0007669"/>
    <property type="project" value="UniProtKB-SubCell"/>
</dbReference>
<dbReference type="InterPro" id="IPR027417">
    <property type="entry name" value="P-loop_NTPase"/>
</dbReference>
<evidence type="ECO:0000256" key="12">
    <source>
        <dbReference type="ARBA" id="ARBA00023125"/>
    </source>
</evidence>
<organism evidence="18 19">
    <name type="scientific">Hippea maritima (strain ATCC 700847 / DSM 10411 / MH2)</name>
    <dbReference type="NCBI Taxonomy" id="760142"/>
    <lineage>
        <taxon>Bacteria</taxon>
        <taxon>Pseudomonadati</taxon>
        <taxon>Campylobacterota</taxon>
        <taxon>Desulfurellia</taxon>
        <taxon>Desulfurellales</taxon>
        <taxon>Hippeaceae</taxon>
        <taxon>Hippea</taxon>
    </lineage>
</organism>
<keyword evidence="13" id="KW-0234">DNA repair</keyword>
<dbReference type="EMBL" id="CP002606">
    <property type="protein sequence ID" value="AEA34534.1"/>
    <property type="molecule type" value="Genomic_DNA"/>
</dbReference>
<protein>
    <recommendedName>
        <fullName evidence="15">UvrABC system protein A</fullName>
    </recommendedName>
    <alternativeName>
        <fullName evidence="16">Excinuclease ABC subunit A</fullName>
    </alternativeName>
</protein>
<dbReference type="InterPro" id="IPR013815">
    <property type="entry name" value="ATP_grasp_subdomain_1"/>
</dbReference>
<keyword evidence="2" id="KW-0963">Cytoplasm</keyword>
<dbReference type="NCBIfam" id="NF001503">
    <property type="entry name" value="PRK00349.1"/>
    <property type="match status" value="1"/>
</dbReference>
<dbReference type="InterPro" id="IPR004602">
    <property type="entry name" value="UvrA"/>
</dbReference>
<evidence type="ECO:0000256" key="16">
    <source>
        <dbReference type="ARBA" id="ARBA00042156"/>
    </source>
</evidence>
<keyword evidence="10" id="KW-0067">ATP-binding</keyword>
<dbReference type="InParanoid" id="F2LU71"/>
<keyword evidence="12" id="KW-0238">DNA-binding</keyword>
<dbReference type="Gene3D" id="3.30.1490.20">
    <property type="entry name" value="ATP-grasp fold, A domain"/>
    <property type="match status" value="1"/>
</dbReference>
<sequence>MKFIKIRKAKTHNLKSINVDIPKSKITVITGPSGSGKSTLAFDVLYAESQRRYLESLSAYARQFLEKIERPDVESIEGLSPAISIDQKSISVNPRSTVGTITEIYDYIRLLFAHIGEAYCYSCGRKITKQDPQAIVDKIASKLERKLLILAPIAINKKGAFKHEFEQFRKDGFVRVLVDGEERLLEEDIELDKNKKHDIYLVVDRVKIKENSKGRIAEAIELALKVGKGVVTVKDMETNNTELFSEHFSCPYCGINYKPITPQSFSFNSPLGACPECYGLGIKHQLDLDKVMPDKSLSVREGVIKLWRRPKYYFYQRFLIEACRKFGIDIYLPFEELPRQHQDIILFGNPGEVVEFEVTAGKKIRREFRGVINLLLEQFNQTDSPKVKSEITSLMQEVTCPACGGDRLNKESLSVKIMGKNIMDVSKLKVSDAYEFFLELERQLNPMQLEISKRVLTEIKARLKFLIDVGLDYLSLNRSASTLSGGEAQRIRLATQAGSSLSGITYVMDEPSIGLHPRDTSRLVETLKHLRDNDNTVVVVEHDSYIIEAADYIVDMGPASGRLGGEVVACGSLNEIEQNEKSLTGKYLSGKLKIEPPKNYKKPIHFLKIKGANVHNLKGIDVDLPLGVFVCISGVSGSGKSSLVFDCFHEYATKAKMGLKSDVCEKIEGLERIDKIIKIDQSPIGRTPRSNPATYTSVFTDIRELFAQTEDAKLQGFTASRFSFNVKGGRCEKCKGEGYIRIEMQFLADVYVKCDVCGGKRYNEATLNVKYKGKSIYDVLEMTINQAYEFFENIPKIRRKLSILRDVGLGYLQLGQPATTLSGGEAQRIKIAKNLIIPPMGHTLYLLDEPSIGLHMDDVKKLIEVLKRLVDEGNSVVVIEHNIDILKSADYILDIGPDSADKGGRVVAFGTPIGVATKFDTYTSYYLRKALGI</sequence>
<reference evidence="19" key="2">
    <citation type="submission" date="2011-03" db="EMBL/GenBank/DDBJ databases">
        <title>The complete genome of Hippea maritima DSM 10411.</title>
        <authorList>
            <consortium name="US DOE Joint Genome Institute (JGI-PGF)"/>
            <person name="Lucas S."/>
            <person name="Copeland A."/>
            <person name="Lapidus A."/>
            <person name="Bruce D."/>
            <person name="Goodwin L."/>
            <person name="Pitluck S."/>
            <person name="Peters L."/>
            <person name="Kyrpides N."/>
            <person name="Mavromatis K."/>
            <person name="Pagani I."/>
            <person name="Ivanova N."/>
            <person name="Mikhailova N."/>
            <person name="Lu M."/>
            <person name="Detter J.C."/>
            <person name="Tapia R."/>
            <person name="Han C."/>
            <person name="Land M."/>
            <person name="Hauser L."/>
            <person name="Markowitz V."/>
            <person name="Cheng J.-F."/>
            <person name="Hugenholtz P."/>
            <person name="Woyke T."/>
            <person name="Wu D."/>
            <person name="Spring S."/>
            <person name="Schroeder M."/>
            <person name="Brambilla E."/>
            <person name="Klenk H.-P."/>
            <person name="Eisen J.A."/>
        </authorList>
    </citation>
    <scope>NUCLEOTIDE SEQUENCE [LARGE SCALE GENOMIC DNA]</scope>
    <source>
        <strain evidence="19">ATCC 700847 / DSM 10411 / MH2</strain>
    </source>
</reference>
<evidence type="ECO:0000256" key="8">
    <source>
        <dbReference type="ARBA" id="ARBA00022771"/>
    </source>
</evidence>
<dbReference type="Pfam" id="PF17755">
    <property type="entry name" value="UvrA_DNA-bind"/>
    <property type="match status" value="1"/>
</dbReference>
<dbReference type="InterPro" id="IPR041102">
    <property type="entry name" value="UvrA_inter"/>
</dbReference>
<dbReference type="GO" id="GO:0006289">
    <property type="term" value="P:nucleotide-excision repair"/>
    <property type="evidence" value="ECO:0007669"/>
    <property type="project" value="InterPro"/>
</dbReference>
<evidence type="ECO:0000256" key="4">
    <source>
        <dbReference type="ARBA" id="ARBA00022737"/>
    </source>
</evidence>
<dbReference type="GO" id="GO:0004518">
    <property type="term" value="F:nuclease activity"/>
    <property type="evidence" value="ECO:0007669"/>
    <property type="project" value="UniProtKB-KW"/>
</dbReference>
<dbReference type="Proteomes" id="UP000008139">
    <property type="component" value="Chromosome"/>
</dbReference>
<evidence type="ECO:0000313" key="18">
    <source>
        <dbReference type="EMBL" id="AEA34534.1"/>
    </source>
</evidence>
<dbReference type="FunCoup" id="F2LU71">
    <property type="interactions" value="284"/>
</dbReference>
<evidence type="ECO:0000256" key="3">
    <source>
        <dbReference type="ARBA" id="ARBA00022723"/>
    </source>
</evidence>
<keyword evidence="6" id="KW-0227">DNA damage</keyword>
<evidence type="ECO:0000256" key="5">
    <source>
        <dbReference type="ARBA" id="ARBA00022741"/>
    </source>
</evidence>
<evidence type="ECO:0000256" key="7">
    <source>
        <dbReference type="ARBA" id="ARBA00022769"/>
    </source>
</evidence>
<dbReference type="PROSITE" id="PS50893">
    <property type="entry name" value="ABC_TRANSPORTER_2"/>
    <property type="match status" value="1"/>
</dbReference>
<dbReference type="eggNOG" id="COG0178">
    <property type="taxonomic scope" value="Bacteria"/>
</dbReference>
<reference evidence="18 19" key="1">
    <citation type="journal article" date="2011" name="Stand. Genomic Sci.">
        <title>Complete genome sequence of the thermophilic sulfur-reducer Hippea maritima type strain (MH(2)).</title>
        <authorList>
            <person name="Huntemann M."/>
            <person name="Lu M."/>
            <person name="Nolan M."/>
            <person name="Lapidus A."/>
            <person name="Lucas S."/>
            <person name="Hammon N."/>
            <person name="Deshpande S."/>
            <person name="Cheng J.F."/>
            <person name="Tapia R."/>
            <person name="Han C."/>
            <person name="Goodwin L."/>
            <person name="Pitluck S."/>
            <person name="Liolios K."/>
            <person name="Pagani I."/>
            <person name="Ivanova N."/>
            <person name="Ovchinikova G."/>
            <person name="Pati A."/>
            <person name="Chen A."/>
            <person name="Palaniappan K."/>
            <person name="Land M."/>
            <person name="Hauser L."/>
            <person name="Jeffries C.D."/>
            <person name="Detter J.C."/>
            <person name="Brambilla E.M."/>
            <person name="Rohde M."/>
            <person name="Spring S."/>
            <person name="Goker M."/>
            <person name="Woyke T."/>
            <person name="Bristow J."/>
            <person name="Eisen J.A."/>
            <person name="Markowitz V."/>
            <person name="Hugenholtz P."/>
            <person name="Kyrpides N.C."/>
            <person name="Klenk H.P."/>
            <person name="Mavromatis K."/>
        </authorList>
    </citation>
    <scope>NUCLEOTIDE SEQUENCE [LARGE SCALE GENOMIC DNA]</scope>
    <source>
        <strain evidence="19">ATCC 700847 / DSM 10411 / MH2</strain>
    </source>
</reference>
<dbReference type="GO" id="GO:0016887">
    <property type="term" value="F:ATP hydrolysis activity"/>
    <property type="evidence" value="ECO:0007669"/>
    <property type="project" value="InterPro"/>
</dbReference>
<dbReference type="KEGG" id="hmr:Hipma_1579"/>
<dbReference type="PANTHER" id="PTHR43152:SF3">
    <property type="entry name" value="UVRABC SYSTEM PROTEIN A"/>
    <property type="match status" value="1"/>
</dbReference>
<evidence type="ECO:0000256" key="9">
    <source>
        <dbReference type="ARBA" id="ARBA00022833"/>
    </source>
</evidence>
<dbReference type="Gene3D" id="3.40.50.300">
    <property type="entry name" value="P-loop containing nucleotide triphosphate hydrolases"/>
    <property type="match status" value="2"/>
</dbReference>
<evidence type="ECO:0000256" key="13">
    <source>
        <dbReference type="ARBA" id="ARBA00023204"/>
    </source>
</evidence>
<dbReference type="AlphaFoldDB" id="F2LU71"/>
<keyword evidence="5" id="KW-0547">Nucleotide-binding</keyword>
<keyword evidence="4" id="KW-0677">Repeat</keyword>
<feature type="domain" description="ABC transporter" evidence="17">
    <location>
        <begin position="601"/>
        <end position="922"/>
    </location>
</feature>
<dbReference type="GO" id="GO:0005524">
    <property type="term" value="F:ATP binding"/>
    <property type="evidence" value="ECO:0007669"/>
    <property type="project" value="UniProtKB-KW"/>
</dbReference>
<evidence type="ECO:0000256" key="14">
    <source>
        <dbReference type="ARBA" id="ARBA00038000"/>
    </source>
</evidence>
<dbReference type="Gene3D" id="1.10.8.280">
    <property type="entry name" value="ABC transporter ATPase domain-like"/>
    <property type="match status" value="1"/>
</dbReference>
<dbReference type="GO" id="GO:0008270">
    <property type="term" value="F:zinc ion binding"/>
    <property type="evidence" value="ECO:0007669"/>
    <property type="project" value="UniProtKB-KW"/>
</dbReference>
<evidence type="ECO:0000256" key="6">
    <source>
        <dbReference type="ARBA" id="ARBA00022763"/>
    </source>
</evidence>
<keyword evidence="9" id="KW-0862">Zinc</keyword>
<evidence type="ECO:0000256" key="2">
    <source>
        <dbReference type="ARBA" id="ARBA00022490"/>
    </source>
</evidence>
<dbReference type="InterPro" id="IPR017871">
    <property type="entry name" value="ABC_transporter-like_CS"/>
</dbReference>
<dbReference type="RefSeq" id="WP_013682563.1">
    <property type="nucleotide sequence ID" value="NC_015318.1"/>
</dbReference>
<comment type="subcellular location">
    <subcellularLocation>
        <location evidence="1">Cytoplasm</location>
    </subcellularLocation>
</comment>
<proteinExistence type="inferred from homology"/>
<dbReference type="SUPFAM" id="SSF52540">
    <property type="entry name" value="P-loop containing nucleoside triphosphate hydrolases"/>
    <property type="match status" value="2"/>
</dbReference>
<dbReference type="FunFam" id="1.20.1580.10:FF:000002">
    <property type="entry name" value="UvrABC system protein A"/>
    <property type="match status" value="1"/>
</dbReference>
<name>F2LU71_HIPMA</name>
<keyword evidence="8" id="KW-0863">Zinc-finger</keyword>
<evidence type="ECO:0000256" key="11">
    <source>
        <dbReference type="ARBA" id="ARBA00022881"/>
    </source>
</evidence>
<accession>F2LU71</accession>
<dbReference type="NCBIfam" id="TIGR00630">
    <property type="entry name" value="uvra"/>
    <property type="match status" value="1"/>
</dbReference>
<dbReference type="Pfam" id="PF17760">
    <property type="entry name" value="UvrA_inter"/>
    <property type="match status" value="1"/>
</dbReference>
<evidence type="ECO:0000259" key="17">
    <source>
        <dbReference type="PROSITE" id="PS50893"/>
    </source>
</evidence>
<evidence type="ECO:0000256" key="10">
    <source>
        <dbReference type="ARBA" id="ARBA00022840"/>
    </source>
</evidence>
<dbReference type="GO" id="GO:0003677">
    <property type="term" value="F:DNA binding"/>
    <property type="evidence" value="ECO:0007669"/>
    <property type="project" value="UniProtKB-KW"/>
</dbReference>
<evidence type="ECO:0000256" key="1">
    <source>
        <dbReference type="ARBA" id="ARBA00004496"/>
    </source>
</evidence>
<keyword evidence="11" id="KW-0267">Excision nuclease</keyword>
<evidence type="ECO:0000313" key="19">
    <source>
        <dbReference type="Proteomes" id="UP000008139"/>
    </source>
</evidence>
<dbReference type="STRING" id="760142.Hipma_1579"/>